<keyword evidence="2" id="KW-1185">Reference proteome</keyword>
<accession>A0ACB7SM73</accession>
<proteinExistence type="predicted"/>
<evidence type="ECO:0000313" key="2">
    <source>
        <dbReference type="Proteomes" id="UP000821845"/>
    </source>
</evidence>
<name>A0ACB7SM73_HYAAI</name>
<protein>
    <submittedName>
        <fullName evidence="1">Uncharacterized protein</fullName>
    </submittedName>
</protein>
<comment type="caution">
    <text evidence="1">The sequence shown here is derived from an EMBL/GenBank/DDBJ whole genome shotgun (WGS) entry which is preliminary data.</text>
</comment>
<reference evidence="1" key="1">
    <citation type="submission" date="2020-05" db="EMBL/GenBank/DDBJ databases">
        <title>Large-scale comparative analyses of tick genomes elucidate their genetic diversity and vector capacities.</title>
        <authorList>
            <person name="Jia N."/>
            <person name="Wang J."/>
            <person name="Shi W."/>
            <person name="Du L."/>
            <person name="Sun Y."/>
            <person name="Zhan W."/>
            <person name="Jiang J."/>
            <person name="Wang Q."/>
            <person name="Zhang B."/>
            <person name="Ji P."/>
            <person name="Sakyi L.B."/>
            <person name="Cui X."/>
            <person name="Yuan T."/>
            <person name="Jiang B."/>
            <person name="Yang W."/>
            <person name="Lam T.T.-Y."/>
            <person name="Chang Q."/>
            <person name="Ding S."/>
            <person name="Wang X."/>
            <person name="Zhu J."/>
            <person name="Ruan X."/>
            <person name="Zhao L."/>
            <person name="Wei J."/>
            <person name="Que T."/>
            <person name="Du C."/>
            <person name="Cheng J."/>
            <person name="Dai P."/>
            <person name="Han X."/>
            <person name="Huang E."/>
            <person name="Gao Y."/>
            <person name="Liu J."/>
            <person name="Shao H."/>
            <person name="Ye R."/>
            <person name="Li L."/>
            <person name="Wei W."/>
            <person name="Wang X."/>
            <person name="Wang C."/>
            <person name="Yang T."/>
            <person name="Huo Q."/>
            <person name="Li W."/>
            <person name="Guo W."/>
            <person name="Chen H."/>
            <person name="Zhou L."/>
            <person name="Ni X."/>
            <person name="Tian J."/>
            <person name="Zhou Y."/>
            <person name="Sheng Y."/>
            <person name="Liu T."/>
            <person name="Pan Y."/>
            <person name="Xia L."/>
            <person name="Li J."/>
            <person name="Zhao F."/>
            <person name="Cao W."/>
        </authorList>
    </citation>
    <scope>NUCLEOTIDE SEQUENCE</scope>
    <source>
        <strain evidence="1">Hyas-2018</strain>
    </source>
</reference>
<evidence type="ECO:0000313" key="1">
    <source>
        <dbReference type="EMBL" id="KAH6935157.1"/>
    </source>
</evidence>
<dbReference type="Proteomes" id="UP000821845">
    <property type="component" value="Chromosome 3"/>
</dbReference>
<organism evidence="1 2">
    <name type="scientific">Hyalomma asiaticum</name>
    <name type="common">Tick</name>
    <dbReference type="NCBI Taxonomy" id="266040"/>
    <lineage>
        <taxon>Eukaryota</taxon>
        <taxon>Metazoa</taxon>
        <taxon>Ecdysozoa</taxon>
        <taxon>Arthropoda</taxon>
        <taxon>Chelicerata</taxon>
        <taxon>Arachnida</taxon>
        <taxon>Acari</taxon>
        <taxon>Parasitiformes</taxon>
        <taxon>Ixodida</taxon>
        <taxon>Ixodoidea</taxon>
        <taxon>Ixodidae</taxon>
        <taxon>Hyalomminae</taxon>
        <taxon>Hyalomma</taxon>
    </lineage>
</organism>
<dbReference type="EMBL" id="CM023483">
    <property type="protein sequence ID" value="KAH6935157.1"/>
    <property type="molecule type" value="Genomic_DNA"/>
</dbReference>
<sequence>MPAEGRGPPSKHAHSSSQQNYWNRVTYAVVVVDIRGKLIAMVITDFAHQVEEMAIVLAVKGSEDGTNIYSDSRTAEEKSGSPKVRKIYVHWFLAHMGYVLDSPNWNLNERTHTLRGWTAPSTRHCMG</sequence>
<gene>
    <name evidence="1" type="ORF">HPB50_003980</name>
</gene>